<dbReference type="InterPro" id="IPR045229">
    <property type="entry name" value="TPP_enz"/>
</dbReference>
<protein>
    <recommendedName>
        <fullName evidence="4">2-hydroxyacyl-CoA lyase 2</fullName>
    </recommendedName>
    <alternativeName>
        <fullName evidence="7">IlvB-like protein</fullName>
    </alternativeName>
</protein>
<evidence type="ECO:0000256" key="6">
    <source>
        <dbReference type="ARBA" id="ARBA00023052"/>
    </source>
</evidence>
<evidence type="ECO:0000256" key="8">
    <source>
        <dbReference type="ARBA" id="ARBA00048738"/>
    </source>
</evidence>
<dbReference type="PANTHER" id="PTHR18968:SF166">
    <property type="entry name" value="2-HYDROXYACYL-COA LYASE 2"/>
    <property type="match status" value="1"/>
</dbReference>
<feature type="domain" description="Thiamine pyrophosphate enzyme TPP-binding" evidence="12">
    <location>
        <begin position="506"/>
        <end position="656"/>
    </location>
</feature>
<evidence type="ECO:0000259" key="11">
    <source>
        <dbReference type="Pfam" id="PF00205"/>
    </source>
</evidence>
<name>A0ABR1DQ35_NECAM</name>
<evidence type="ECO:0000256" key="10">
    <source>
        <dbReference type="RuleBase" id="RU362132"/>
    </source>
</evidence>
<evidence type="ECO:0000256" key="4">
    <source>
        <dbReference type="ARBA" id="ARBA00018936"/>
    </source>
</evidence>
<feature type="domain" description="Thiamine pyrophosphate enzyme central" evidence="11">
    <location>
        <begin position="310"/>
        <end position="438"/>
    </location>
</feature>
<proteinExistence type="inferred from homology"/>
<dbReference type="PROSITE" id="PS00187">
    <property type="entry name" value="TPP_ENZYMES"/>
    <property type="match status" value="1"/>
</dbReference>
<evidence type="ECO:0000256" key="3">
    <source>
        <dbReference type="ARBA" id="ARBA00007812"/>
    </source>
</evidence>
<evidence type="ECO:0000256" key="7">
    <source>
        <dbReference type="ARBA" id="ARBA00030510"/>
    </source>
</evidence>
<comment type="cofactor">
    <cofactor evidence="2">
        <name>thiamine diphosphate</name>
        <dbReference type="ChEBI" id="CHEBI:58937"/>
    </cofactor>
</comment>
<accession>A0ABR1DQ35</accession>
<dbReference type="InterPro" id="IPR000399">
    <property type="entry name" value="TPP-bd_CS"/>
</dbReference>
<dbReference type="InterPro" id="IPR011766">
    <property type="entry name" value="TPP_enzyme_TPP-bd"/>
</dbReference>
<evidence type="ECO:0000256" key="2">
    <source>
        <dbReference type="ARBA" id="ARBA00001964"/>
    </source>
</evidence>
<dbReference type="InterPro" id="IPR029061">
    <property type="entry name" value="THDP-binding"/>
</dbReference>
<evidence type="ECO:0000313" key="15">
    <source>
        <dbReference type="Proteomes" id="UP001303046"/>
    </source>
</evidence>
<keyword evidence="6 10" id="KW-0786">Thiamine pyrophosphate</keyword>
<dbReference type="InterPro" id="IPR012001">
    <property type="entry name" value="Thiamin_PyroP_enz_TPP-bd_dom"/>
</dbReference>
<evidence type="ECO:0000256" key="5">
    <source>
        <dbReference type="ARBA" id="ARBA00022723"/>
    </source>
</evidence>
<keyword evidence="5" id="KW-0479">Metal-binding</keyword>
<evidence type="ECO:0000259" key="12">
    <source>
        <dbReference type="Pfam" id="PF02775"/>
    </source>
</evidence>
<comment type="similarity">
    <text evidence="3 10">Belongs to the TPP enzyme family.</text>
</comment>
<dbReference type="PANTHER" id="PTHR18968">
    <property type="entry name" value="THIAMINE PYROPHOSPHATE ENZYMES"/>
    <property type="match status" value="1"/>
</dbReference>
<comment type="catalytic activity">
    <reaction evidence="8">
        <text>2-hydroxyoctadecanoyl-CoA = heptadecanal + formyl-CoA</text>
        <dbReference type="Rhea" id="RHEA:55196"/>
        <dbReference type="ChEBI" id="CHEBI:57376"/>
        <dbReference type="ChEBI" id="CHEBI:74116"/>
        <dbReference type="ChEBI" id="CHEBI:138631"/>
    </reaction>
    <physiologicalReaction direction="left-to-right" evidence="8">
        <dbReference type="Rhea" id="RHEA:55197"/>
    </physiologicalReaction>
</comment>
<dbReference type="CDD" id="cd07035">
    <property type="entry name" value="TPP_PYR_POX_like"/>
    <property type="match status" value="1"/>
</dbReference>
<dbReference type="InterPro" id="IPR029035">
    <property type="entry name" value="DHS-like_NAD/FAD-binding_dom"/>
</dbReference>
<keyword evidence="15" id="KW-1185">Reference proteome</keyword>
<feature type="domain" description="Thiamine pyrophosphate enzyme N-terminal TPP-binding" evidence="13">
    <location>
        <begin position="89"/>
        <end position="204"/>
    </location>
</feature>
<dbReference type="SUPFAM" id="SSF52518">
    <property type="entry name" value="Thiamin diphosphate-binding fold (THDP-binding)"/>
    <property type="match status" value="2"/>
</dbReference>
<evidence type="ECO:0000313" key="14">
    <source>
        <dbReference type="EMBL" id="KAK6752547.1"/>
    </source>
</evidence>
<organism evidence="14 15">
    <name type="scientific">Necator americanus</name>
    <name type="common">Human hookworm</name>
    <dbReference type="NCBI Taxonomy" id="51031"/>
    <lineage>
        <taxon>Eukaryota</taxon>
        <taxon>Metazoa</taxon>
        <taxon>Ecdysozoa</taxon>
        <taxon>Nematoda</taxon>
        <taxon>Chromadorea</taxon>
        <taxon>Rhabditida</taxon>
        <taxon>Rhabditina</taxon>
        <taxon>Rhabditomorpha</taxon>
        <taxon>Strongyloidea</taxon>
        <taxon>Ancylostomatidae</taxon>
        <taxon>Bunostominae</taxon>
        <taxon>Necator</taxon>
    </lineage>
</organism>
<dbReference type="Gene3D" id="3.40.50.1220">
    <property type="entry name" value="TPP-binding domain"/>
    <property type="match status" value="1"/>
</dbReference>
<comment type="cofactor">
    <cofactor evidence="1">
        <name>Mg(2+)</name>
        <dbReference type="ChEBI" id="CHEBI:18420"/>
    </cofactor>
</comment>
<evidence type="ECO:0000256" key="1">
    <source>
        <dbReference type="ARBA" id="ARBA00001946"/>
    </source>
</evidence>
<reference evidence="14 15" key="1">
    <citation type="submission" date="2023-08" db="EMBL/GenBank/DDBJ databases">
        <title>A Necator americanus chromosomal reference genome.</title>
        <authorList>
            <person name="Ilik V."/>
            <person name="Petrzelkova K.J."/>
            <person name="Pardy F."/>
            <person name="Fuh T."/>
            <person name="Niatou-Singa F.S."/>
            <person name="Gouil Q."/>
            <person name="Baker L."/>
            <person name="Ritchie M.E."/>
            <person name="Jex A.R."/>
            <person name="Gazzola D."/>
            <person name="Li H."/>
            <person name="Toshio Fujiwara R."/>
            <person name="Zhan B."/>
            <person name="Aroian R.V."/>
            <person name="Pafco B."/>
            <person name="Schwarz E.M."/>
        </authorList>
    </citation>
    <scope>NUCLEOTIDE SEQUENCE [LARGE SCALE GENOMIC DNA]</scope>
    <source>
        <strain evidence="14 15">Aroian</strain>
        <tissue evidence="14">Whole animal</tissue>
    </source>
</reference>
<dbReference type="Pfam" id="PF02775">
    <property type="entry name" value="TPP_enzyme_C"/>
    <property type="match status" value="1"/>
</dbReference>
<comment type="catalytic activity">
    <reaction evidence="9">
        <text>(2R)-hydroxyhexadecanoyl-CoA = pentadecanal + formyl-CoA</text>
        <dbReference type="Rhea" id="RHEA:55212"/>
        <dbReference type="ChEBI" id="CHEBI:17302"/>
        <dbReference type="ChEBI" id="CHEBI:57376"/>
        <dbReference type="ChEBI" id="CHEBI:138654"/>
    </reaction>
    <physiologicalReaction direction="left-to-right" evidence="9">
        <dbReference type="Rhea" id="RHEA:55213"/>
    </physiologicalReaction>
</comment>
<sequence>MIARIRFELIPKIEDFYALPKQQKESSFHYFTSSRSGNVVLSSQCFWSSSYSQLSFFDEIYNITRLLTCGNGQHVVSNMFQVDENSGRHGGELVASVLKSHNIKEIFVLCGGHISPILVAAENLGIKIIDTRHEVTAVFAADAVARLRQSIGVAAVTAGPGLTNTITAVKNAQMAESPLLLVGGAAPTLLKGRGALQDIDQLSLFRPLCKFAARVERLRDIVPTLQQAIKAATSGCPGPVFVEFPVDVLYPYQLVVKEIGFTSTPTGFLQKALNMYLRCHISRQFSAAWQPQDITPLPTTIPMPKAGQVSNIVQLILQAKRPVMLIGSQATLPPVTPKELATAVEALGIPVYLGGMARGLLGRENRLQMRQNRRDALRSADLTILAGTVCDFRLSYGRVLSKKSKVVCVNRSRNQLTKNEKTFWNADVSVQADVASTLLLVARELGKRGHEMPNEWINELRTKENEKEEALANKTKDEIANGYINPLNFLARLENKLPNDAILVADGGDFVGSAAYIVKPRGPLQWLDPGAFGTLGVGGGFALGAKVVYPDRPVYILWGDGSSGYSIMEYDTFSRHKLPVIGVIGNDACWTQIAREQIPMFRSSVAVDLARTRYDNVATALGGWGSTLSGENVGSTEQMLDEALQQNEKGRSALLNVLIGKTDFREGSISV</sequence>
<dbReference type="Gene3D" id="3.40.50.970">
    <property type="match status" value="2"/>
</dbReference>
<evidence type="ECO:0000256" key="9">
    <source>
        <dbReference type="ARBA" id="ARBA00048767"/>
    </source>
</evidence>
<gene>
    <name evidence="14" type="primary">Necator_chrIV.g17068</name>
    <name evidence="14" type="ORF">RB195_003770</name>
</gene>
<dbReference type="SUPFAM" id="SSF52467">
    <property type="entry name" value="DHS-like NAD/FAD-binding domain"/>
    <property type="match status" value="1"/>
</dbReference>
<dbReference type="Pfam" id="PF00205">
    <property type="entry name" value="TPP_enzyme_M"/>
    <property type="match status" value="1"/>
</dbReference>
<evidence type="ECO:0000259" key="13">
    <source>
        <dbReference type="Pfam" id="PF02776"/>
    </source>
</evidence>
<dbReference type="Proteomes" id="UP001303046">
    <property type="component" value="Unassembled WGS sequence"/>
</dbReference>
<dbReference type="InterPro" id="IPR012000">
    <property type="entry name" value="Thiamin_PyroP_enz_cen_dom"/>
</dbReference>
<dbReference type="CDD" id="cd02004">
    <property type="entry name" value="TPP_BZL_OCoD_HPCL"/>
    <property type="match status" value="1"/>
</dbReference>
<dbReference type="Pfam" id="PF02776">
    <property type="entry name" value="TPP_enzyme_N"/>
    <property type="match status" value="1"/>
</dbReference>
<dbReference type="EMBL" id="JAVFWL010000004">
    <property type="protein sequence ID" value="KAK6752547.1"/>
    <property type="molecule type" value="Genomic_DNA"/>
</dbReference>
<comment type="caution">
    <text evidence="14">The sequence shown here is derived from an EMBL/GenBank/DDBJ whole genome shotgun (WGS) entry which is preliminary data.</text>
</comment>